<gene>
    <name evidence="1" type="ORF">LTR37_014947</name>
</gene>
<comment type="caution">
    <text evidence="1">The sequence shown here is derived from an EMBL/GenBank/DDBJ whole genome shotgun (WGS) entry which is preliminary data.</text>
</comment>
<sequence length="490" mass="55946">MATAAFVLISIIFLTLVYLALQPASRSPPEGSRYPPGPEAGREHYVVSTEKVANDLLRERGSIYSSRAQAPASAQLLSDNLRPVLLPYNGVWRNGRKFMHQVANASVAPQYHSTQELEATRMLADLIRDPARYEHWFQRYSAAVVFRLAFGKRIDTGDEEIVQQIVAVNHNLERIASPGAYLVDTFPILMKLPRFLAPFKREIEELHRREHSLFRGLLEDVRERMKDGTAPKCWERDFLENQSEFNLTDDEGAYVVGTMFEAGSGTTSAAMMSFVLAMVLHPLWFRKVQEETDSVCGAKRMPYLDDVRQLPIVRAAIKETLRWRPVTAGGLPHMSTKDDVYEGLFIPANTVIHPNQWAIHREPELYPQPESYLPERWLDSSYRTTFKSPLSVYPNLHNYSNFGFGRRVCPGQNIAERNLYLLAARIAWAANISKAKDEEGNEIDPPLYDYTAGFNAQPKWFPFELQVRSQERWAVIEEELKRGAESDPLK</sequence>
<accession>A0ACC3MS33</accession>
<protein>
    <submittedName>
        <fullName evidence="1">Uncharacterized protein</fullName>
    </submittedName>
</protein>
<name>A0ACC3MS33_9PEZI</name>
<evidence type="ECO:0000313" key="1">
    <source>
        <dbReference type="EMBL" id="KAK3702373.1"/>
    </source>
</evidence>
<keyword evidence="2" id="KW-1185">Reference proteome</keyword>
<proteinExistence type="predicted"/>
<reference evidence="1" key="1">
    <citation type="submission" date="2023-07" db="EMBL/GenBank/DDBJ databases">
        <title>Black Yeasts Isolated from many extreme environments.</title>
        <authorList>
            <person name="Coleine C."/>
            <person name="Stajich J.E."/>
            <person name="Selbmann L."/>
        </authorList>
    </citation>
    <scope>NUCLEOTIDE SEQUENCE</scope>
    <source>
        <strain evidence="1">CCFEE 5714</strain>
    </source>
</reference>
<organism evidence="1 2">
    <name type="scientific">Vermiconidia calcicola</name>
    <dbReference type="NCBI Taxonomy" id="1690605"/>
    <lineage>
        <taxon>Eukaryota</taxon>
        <taxon>Fungi</taxon>
        <taxon>Dikarya</taxon>
        <taxon>Ascomycota</taxon>
        <taxon>Pezizomycotina</taxon>
        <taxon>Dothideomycetes</taxon>
        <taxon>Dothideomycetidae</taxon>
        <taxon>Mycosphaerellales</taxon>
        <taxon>Extremaceae</taxon>
        <taxon>Vermiconidia</taxon>
    </lineage>
</organism>
<dbReference type="Proteomes" id="UP001281147">
    <property type="component" value="Unassembled WGS sequence"/>
</dbReference>
<dbReference type="EMBL" id="JAUTXU010000162">
    <property type="protein sequence ID" value="KAK3702373.1"/>
    <property type="molecule type" value="Genomic_DNA"/>
</dbReference>
<evidence type="ECO:0000313" key="2">
    <source>
        <dbReference type="Proteomes" id="UP001281147"/>
    </source>
</evidence>